<keyword evidence="1" id="KW-0472">Membrane</keyword>
<feature type="transmembrane region" description="Helical" evidence="1">
    <location>
        <begin position="51"/>
        <end position="68"/>
    </location>
</feature>
<name>A0ABV9HYM6_9FLAO</name>
<proteinExistence type="predicted"/>
<dbReference type="EMBL" id="JBHSFV010000008">
    <property type="protein sequence ID" value="MFC4635018.1"/>
    <property type="molecule type" value="Genomic_DNA"/>
</dbReference>
<evidence type="ECO:0000313" key="3">
    <source>
        <dbReference type="Proteomes" id="UP001596043"/>
    </source>
</evidence>
<feature type="transmembrane region" description="Helical" evidence="1">
    <location>
        <begin position="27"/>
        <end position="45"/>
    </location>
</feature>
<keyword evidence="1" id="KW-0812">Transmembrane</keyword>
<organism evidence="2 3">
    <name type="scientific">Dokdonia ponticola</name>
    <dbReference type="NCBI Taxonomy" id="2041041"/>
    <lineage>
        <taxon>Bacteria</taxon>
        <taxon>Pseudomonadati</taxon>
        <taxon>Bacteroidota</taxon>
        <taxon>Flavobacteriia</taxon>
        <taxon>Flavobacteriales</taxon>
        <taxon>Flavobacteriaceae</taxon>
        <taxon>Dokdonia</taxon>
    </lineage>
</organism>
<evidence type="ECO:0000256" key="1">
    <source>
        <dbReference type="SAM" id="Phobius"/>
    </source>
</evidence>
<sequence>MKNRHTEGHQVKIIQLQTPSKKPISTSVNKIATVLLFGFFISLSIISNQIFLEKILIATAVISLALISKKTTSTSK</sequence>
<protein>
    <submittedName>
        <fullName evidence="2">Uncharacterized protein</fullName>
    </submittedName>
</protein>
<dbReference type="RefSeq" id="WP_379979833.1">
    <property type="nucleotide sequence ID" value="NZ_JBHSFV010000008.1"/>
</dbReference>
<accession>A0ABV9HYM6</accession>
<dbReference type="Proteomes" id="UP001596043">
    <property type="component" value="Unassembled WGS sequence"/>
</dbReference>
<reference evidence="3" key="1">
    <citation type="journal article" date="2019" name="Int. J. Syst. Evol. Microbiol.">
        <title>The Global Catalogue of Microorganisms (GCM) 10K type strain sequencing project: providing services to taxonomists for standard genome sequencing and annotation.</title>
        <authorList>
            <consortium name="The Broad Institute Genomics Platform"/>
            <consortium name="The Broad Institute Genome Sequencing Center for Infectious Disease"/>
            <person name="Wu L."/>
            <person name="Ma J."/>
        </authorList>
    </citation>
    <scope>NUCLEOTIDE SEQUENCE [LARGE SCALE GENOMIC DNA]</scope>
    <source>
        <strain evidence="3">YJ-61-S</strain>
    </source>
</reference>
<evidence type="ECO:0000313" key="2">
    <source>
        <dbReference type="EMBL" id="MFC4635018.1"/>
    </source>
</evidence>
<keyword evidence="3" id="KW-1185">Reference proteome</keyword>
<keyword evidence="1" id="KW-1133">Transmembrane helix</keyword>
<comment type="caution">
    <text evidence="2">The sequence shown here is derived from an EMBL/GenBank/DDBJ whole genome shotgun (WGS) entry which is preliminary data.</text>
</comment>
<gene>
    <name evidence="2" type="ORF">ACFO3O_13940</name>
</gene>